<sequence length="616" mass="69058">MRNHVISRKNFTGKKIYLDTLGKSTVMRLLLCILLQLILELSSCTHLRVIPGSTLELPCLKPQADLTGASITWTFNGKDVKASGLATVKKDGSILSISPVTAANEGQYVCVMKENNWELINIYNITVVASIGYTVKVFEGSDVNLPCYFPSTSQVSNNALWFKETTTGKSKLNLEDDNNKKMQLLYPLDHDQRIVLRETVMEDSGLYHCELENGQKLSTVYLIVEVRPTPEPHSCENFTTPWEACLDEESRIGESILQESMTELSMKLYSYLKGLHPASNLLFSPISISGLLTHLLLGARDETRNSIERAVFVPHNFDCVHFHTKKLREKLGSSLQMASQIYYNPQLNISESFIDQSIQFYDAEPTKLLENTEENAKMINSWVANKTNNKITHLVDTVSSNAQLMLLNAVSFNGQWQVKFQVKEKKGNFIKLNGDIVKVPVLYHPKYKAAMIHVAELKAQVVRFPLTGDSSLYILLPRSRSASDLQQVEEMMTDTAVSQMIEHLKTTPLQQIDVTLPKIKLDVQPDMNVLLKKLGLSSLFEGANLCGLYSEEKIILDEARHRSFLALTEKGVEAGAVTSVSFSRSFPSFSALRPFILLLWSDGANVPLFVGRVTEP</sequence>
<dbReference type="Gene3D" id="2.30.39.10">
    <property type="entry name" value="Alpha-1-antitrypsin, domain 1"/>
    <property type="match status" value="1"/>
</dbReference>
<dbReference type="InterPro" id="IPR003599">
    <property type="entry name" value="Ig_sub"/>
</dbReference>
<comment type="caution">
    <text evidence="3">The sequence shown here is derived from an EMBL/GenBank/DDBJ whole genome shotgun (WGS) entry which is preliminary data.</text>
</comment>
<dbReference type="GO" id="GO:0004867">
    <property type="term" value="F:serine-type endopeptidase inhibitor activity"/>
    <property type="evidence" value="ECO:0007669"/>
    <property type="project" value="InterPro"/>
</dbReference>
<dbReference type="SMART" id="SM00408">
    <property type="entry name" value="IGc2"/>
    <property type="match status" value="2"/>
</dbReference>
<dbReference type="InterPro" id="IPR007110">
    <property type="entry name" value="Ig-like_dom"/>
</dbReference>
<feature type="domain" description="Ig-like" evidence="2">
    <location>
        <begin position="139"/>
        <end position="225"/>
    </location>
</feature>
<evidence type="ECO:0000313" key="3">
    <source>
        <dbReference type="EMBL" id="KAK2817044.1"/>
    </source>
</evidence>
<dbReference type="InterPro" id="IPR003598">
    <property type="entry name" value="Ig_sub2"/>
</dbReference>
<dbReference type="InterPro" id="IPR042185">
    <property type="entry name" value="Serpin_sf_2"/>
</dbReference>
<dbReference type="Gene3D" id="2.60.40.10">
    <property type="entry name" value="Immunoglobulins"/>
    <property type="match status" value="2"/>
</dbReference>
<dbReference type="Pfam" id="PF13927">
    <property type="entry name" value="Ig_3"/>
    <property type="match status" value="1"/>
</dbReference>
<dbReference type="EMBL" id="JAUPFM010000021">
    <property type="protein sequence ID" value="KAK2817044.1"/>
    <property type="molecule type" value="Genomic_DNA"/>
</dbReference>
<reference evidence="3" key="1">
    <citation type="submission" date="2023-07" db="EMBL/GenBank/DDBJ databases">
        <title>Chromosome-level Genome Assembly of Striped Snakehead (Channa striata).</title>
        <authorList>
            <person name="Liu H."/>
        </authorList>
    </citation>
    <scope>NUCLEOTIDE SEQUENCE</scope>
    <source>
        <strain evidence="3">Gz</strain>
        <tissue evidence="3">Muscle</tissue>
    </source>
</reference>
<evidence type="ECO:0000259" key="2">
    <source>
        <dbReference type="PROSITE" id="PS50835"/>
    </source>
</evidence>
<evidence type="ECO:0000256" key="1">
    <source>
        <dbReference type="RuleBase" id="RU000411"/>
    </source>
</evidence>
<dbReference type="Pfam" id="PF00079">
    <property type="entry name" value="Serpin"/>
    <property type="match status" value="1"/>
</dbReference>
<feature type="domain" description="Ig-like" evidence="2">
    <location>
        <begin position="36"/>
        <end position="126"/>
    </location>
</feature>
<dbReference type="InterPro" id="IPR000215">
    <property type="entry name" value="Serpin_fam"/>
</dbReference>
<dbReference type="PANTHER" id="PTHR11461:SF159">
    <property type="entry name" value="PLASMA PROTEASE C1 INHIBITOR"/>
    <property type="match status" value="1"/>
</dbReference>
<dbReference type="InterPro" id="IPR013783">
    <property type="entry name" value="Ig-like_fold"/>
</dbReference>
<dbReference type="Gene3D" id="3.30.497.10">
    <property type="entry name" value="Antithrombin, subunit I, domain 2"/>
    <property type="match status" value="1"/>
</dbReference>
<dbReference type="SUPFAM" id="SSF56574">
    <property type="entry name" value="Serpins"/>
    <property type="match status" value="1"/>
</dbReference>
<dbReference type="SMART" id="SM00409">
    <property type="entry name" value="IG"/>
    <property type="match status" value="2"/>
</dbReference>
<dbReference type="SMART" id="SM00093">
    <property type="entry name" value="SERPIN"/>
    <property type="match status" value="1"/>
</dbReference>
<dbReference type="PROSITE" id="PS50835">
    <property type="entry name" value="IG_LIKE"/>
    <property type="match status" value="2"/>
</dbReference>
<evidence type="ECO:0000313" key="4">
    <source>
        <dbReference type="Proteomes" id="UP001187415"/>
    </source>
</evidence>
<keyword evidence="4" id="KW-1185">Reference proteome</keyword>
<dbReference type="Proteomes" id="UP001187415">
    <property type="component" value="Unassembled WGS sequence"/>
</dbReference>
<dbReference type="GO" id="GO:0005615">
    <property type="term" value="C:extracellular space"/>
    <property type="evidence" value="ECO:0007669"/>
    <property type="project" value="InterPro"/>
</dbReference>
<comment type="similarity">
    <text evidence="1">Belongs to the serpin family.</text>
</comment>
<dbReference type="InterPro" id="IPR023796">
    <property type="entry name" value="Serpin_dom"/>
</dbReference>
<protein>
    <recommendedName>
        <fullName evidence="2">Ig-like domain-containing protein</fullName>
    </recommendedName>
</protein>
<dbReference type="SUPFAM" id="SSF48726">
    <property type="entry name" value="Immunoglobulin"/>
    <property type="match status" value="2"/>
</dbReference>
<proteinExistence type="inferred from homology"/>
<accession>A0AA88J1M9</accession>
<dbReference type="PANTHER" id="PTHR11461">
    <property type="entry name" value="SERINE PROTEASE INHIBITOR, SERPIN"/>
    <property type="match status" value="1"/>
</dbReference>
<gene>
    <name evidence="3" type="ORF">Q5P01_025235</name>
</gene>
<name>A0AA88J1M9_CHASR</name>
<dbReference type="InterPro" id="IPR036186">
    <property type="entry name" value="Serpin_sf"/>
</dbReference>
<dbReference type="InterPro" id="IPR036179">
    <property type="entry name" value="Ig-like_dom_sf"/>
</dbReference>
<organism evidence="3 4">
    <name type="scientific">Channa striata</name>
    <name type="common">Snakehead murrel</name>
    <name type="synonym">Ophicephalus striatus</name>
    <dbReference type="NCBI Taxonomy" id="64152"/>
    <lineage>
        <taxon>Eukaryota</taxon>
        <taxon>Metazoa</taxon>
        <taxon>Chordata</taxon>
        <taxon>Craniata</taxon>
        <taxon>Vertebrata</taxon>
        <taxon>Euteleostomi</taxon>
        <taxon>Actinopterygii</taxon>
        <taxon>Neopterygii</taxon>
        <taxon>Teleostei</taxon>
        <taxon>Neoteleostei</taxon>
        <taxon>Acanthomorphata</taxon>
        <taxon>Anabantaria</taxon>
        <taxon>Anabantiformes</taxon>
        <taxon>Channoidei</taxon>
        <taxon>Channidae</taxon>
        <taxon>Channa</taxon>
    </lineage>
</organism>
<dbReference type="InterPro" id="IPR042178">
    <property type="entry name" value="Serpin_sf_1"/>
</dbReference>
<dbReference type="AlphaFoldDB" id="A0AA88J1M9"/>